<dbReference type="Proteomes" id="UP001501844">
    <property type="component" value="Unassembled WGS sequence"/>
</dbReference>
<accession>A0ABP8FLY9</accession>
<proteinExistence type="predicted"/>
<protein>
    <submittedName>
        <fullName evidence="2">Uncharacterized protein</fullName>
    </submittedName>
</protein>
<evidence type="ECO:0000256" key="1">
    <source>
        <dbReference type="SAM" id="MobiDB-lite"/>
    </source>
</evidence>
<evidence type="ECO:0000313" key="2">
    <source>
        <dbReference type="EMBL" id="GAA4306831.1"/>
    </source>
</evidence>
<dbReference type="EMBL" id="BAABGX010000002">
    <property type="protein sequence ID" value="GAA4306831.1"/>
    <property type="molecule type" value="Genomic_DNA"/>
</dbReference>
<gene>
    <name evidence="2" type="ORF">GCM10023183_22330</name>
</gene>
<name>A0ABP8FLY9_9BACT</name>
<feature type="compositionally biased region" description="Low complexity" evidence="1">
    <location>
        <begin position="17"/>
        <end position="31"/>
    </location>
</feature>
<sequence length="212" mass="24117">MGWAGCTPQQKEEETQTEAPAQATAPALPKTPEQELSQDFDVTLPQGFNLARLTVPKGDTENPLKMIERLSMMHVKQDPWTKLDRQFREVLLVHEDEPYHFILQQQAANVMLRNHLFGHYYQDPDNPELLKAIGFYTMQLLEAKSEDAELVYKCLRALKDFWPSEQIAQAALVTAGRTQARPITSAADTTGRAKYRLTYAKALNKMAENLNQ</sequence>
<evidence type="ECO:0000313" key="3">
    <source>
        <dbReference type="Proteomes" id="UP001501844"/>
    </source>
</evidence>
<comment type="caution">
    <text evidence="2">The sequence shown here is derived from an EMBL/GenBank/DDBJ whole genome shotgun (WGS) entry which is preliminary data.</text>
</comment>
<organism evidence="2 3">
    <name type="scientific">Nibribacter koreensis</name>
    <dbReference type="NCBI Taxonomy" id="1084519"/>
    <lineage>
        <taxon>Bacteria</taxon>
        <taxon>Pseudomonadati</taxon>
        <taxon>Bacteroidota</taxon>
        <taxon>Cytophagia</taxon>
        <taxon>Cytophagales</taxon>
        <taxon>Hymenobacteraceae</taxon>
        <taxon>Nibribacter</taxon>
    </lineage>
</organism>
<reference evidence="3" key="1">
    <citation type="journal article" date="2019" name="Int. J. Syst. Evol. Microbiol.">
        <title>The Global Catalogue of Microorganisms (GCM) 10K type strain sequencing project: providing services to taxonomists for standard genome sequencing and annotation.</title>
        <authorList>
            <consortium name="The Broad Institute Genomics Platform"/>
            <consortium name="The Broad Institute Genome Sequencing Center for Infectious Disease"/>
            <person name="Wu L."/>
            <person name="Ma J."/>
        </authorList>
    </citation>
    <scope>NUCLEOTIDE SEQUENCE [LARGE SCALE GENOMIC DNA]</scope>
    <source>
        <strain evidence="3">JCM 17917</strain>
    </source>
</reference>
<keyword evidence="3" id="KW-1185">Reference proteome</keyword>
<feature type="region of interest" description="Disordered" evidence="1">
    <location>
        <begin position="1"/>
        <end position="35"/>
    </location>
</feature>